<sequence length="3430" mass="365978">MTDIMTLNQFKSWPSKYPASPLENTVPLRLRANSSTTASASPATAPATSSMPISVLYSVLLRASIPLSNASKDPTERSPYSHTVNGIDGAVREAVRAEVERLFPYRGAFVESPGVAYVDKETPAQCFLGSAATTQERERSGCWCACVARVNTCRHISEPDTHTARAPVPSSTTAVTATDTSLSSASKATSTSVSKRVSGVPRVVIKSLERKKTASSMAATRTPTTSKQESAEAPKKSFTSLLAENSISVGGVTRDQEASSCTSSCAITGNSHRFTVVSATQLPDMQRHLERLFDDFAAAVEQCRIALDKKRIQRGSSAATHLTRKNRGVGSEESTVSLDGEEVSASEYRQAPPKCAHSNHQPDHRTILSTDVLPCDNSHDPVPDLFSSDSVPDKWRYDHDTTTATNASRCVSYVRSPGGQSLQVADASASKTTPSLEEDFSPGIVMIAHTIAEHLHAILHPTTTLAALEEEETVAALPGQGHGGRSGAGGPTVLHAEATTCRQSHTKAGEEERKATSPAPVSSSYPSPPLRSSGGLKSPSGESSASLGLRELRQLMHSLLWSRITAFLSSVSLKTPGKDCPMWLLTATVEQREACVYVQMPFWIWLYAACGLATDVIHAQQEVQSTFTMSGKMAEHCKTVTSPSATARAPPLLSLSQLMPTVETLARQMQRRQYECSESTGEASLTANTFLSFTGVQMTDKVLMKRLFPLHSGVADTDALGCANMSPHSAQSLTHEASVETESSSESLTTGVFDSAGIPALISINTSLDRLISADNTMSAFGGAGPNIIVPSISSVCGSPASSPSRGQVSISVTAGDTGNTTAYVTEEAPQVCSGNYSGPSTVMLYLQWLRSVDAARLAERSSQNAAERFPTRADTAANADDQVAASSLTSPPYRPDTIACMRPSALWDAEDGPVSNGEENIAKGRSTTRKDRNNSDSSFSYATVQQPSEPFQVATVMPSAGLAPCLGRVEKELHQARSAVQFARRLGTLYATQDMNTLLPLLPVVARGEPVSPSVHLVSEPADGEAVESRGGAFLPRGDPDGTGTSAAPATPADGARSQYTWTGNLTTSNPMTGSLPPFVTPSQVAEARIPDSDSLFHRSNASATPPTLFPSVTSPSLANRLLMEHLNSCAAAIVSNSYQLFLDSGRALEVSFSFAVVLLSYVMGEAMPKGDVASLGQASASTRSSSITLAKTETATAPMTVVKRLPAKVAAVALSNKSKRRGSATKAAAPSPPRPLSMDLAKVFGFGPSSSRWHHLSAYLRETLISVALCALHRKDVSLTQELLQCITLDMTIAHHHDQVRLHHPVLKRARAKGVGDTKKGSGSTRKKDRSAVKDEGRTVTALLTSLPERSASFVSAWLSSFAHFANTPTNLLHSDHHVPSSLKGAVWHLAGLAQYLLLTRARGYDMYDGQSHLCSTILSGYGSGNAAGTGVTAFPVTSSAALQSFIASHLVEPARKVLGVIVPFMESICQALSADIKSGGAAERQLREGVLFTDNSSDDESLFMCPATDDSVRPGNADQYMGCCSTNGGGGYDMAASRLETSDLETCWMELAIHYYFEIIDVLLDAALHLPEKPLYLHQLTVSACNTANPSIDFTDTLPTTVSTGGAGFPLAWGLGDLLSSIGATAPQDVVDSPLDRVQEFLSMYTSMVLQSAVTHFTAESRHAHSRISTDRAAFLNTPGAADGTSEDDCSRTFWEQLVTSVTASETPDALGEAIFAGRKPLPSASTPTSAPAASSVASPEGSASSSCMRSTMWWPDARFHRYFHLIRIVEHAQLVSLYLNSCAGNGLAETAPLMPSLEVSRAPRDSVPSLQVSAVTSLLNTSTGPCAQLLSIPYACSPLAADSRSSLIYGSARATSHERSWLPCTGLPGDQSPPRFPAGAHRCVPVDRAMREVCGGLWIRVELLRLLRLATAPLDADTFVGFTEAASKAAVQVQDRPMQTHYMAIASMKAGAESVLPKTYASTYVRLLLLRYVQAFYADMQALTSSGSATALDHTASERVNGASNADLISHSDGALCGKLMPQQMCSSVTPFQHLSQRLWTYYCHELLWALRELCWSCTEAHETAANLSVASVFGRLLQMISGRGELEGDEVSCDHDGEPVATFPDELNLDLKVVGMSVITLDRTLEPYSTAEGVRMEGFVDFEVSSSDSSVTVAPGMSEDCKQPPRKSPNLVSSDDFECRLEPSWSARRSTSSKPHTKVEQQVMVSISDLTPVHDLKERRKLALNNYSTCGGIESTVRSSTPLTTSRTPVLTSPQSPVTASPVMQKLSFTGLKPPLYFTSSGDTAAAQENDFYREQSKQSYVEEETMGYFLRTTSTSVMDAALHVSQDDEDNDECDVKYETGSDTLVRMCKRTPPKPTSQETRETYPTSSVNTDSAGRGDTPDPPALTIPKLSLGALGPPLYFTSTGDTAAFAERPMSSGLVRPPVHVFPVHVDPAVGCAPLKGAAEEANVPTLTPTPTPVVSTLAPTTVHGLALPKLSFSSLGPPMYFTSTGDTGGFIEAQNQKPHAAVGAAASTQISADITCLQAGLAGPGTASGGTVGTASGTAAAITASHSPTAATADAHFHRRHSSDESHSCPVFSFADFAPTAGKSNCSGKASDEGASYVSCVDEQDSKAPRAARRRCNSGLPLSALPMPQSAPHSVLTGEPRRKRVPRTSRPVLAPIVAPAVTMELILCICSIILQQDSGMIQYTYTVSSLTQKRVLPDMSSSSQRRWHAGSGGPAAASGSTFTQKSGAAQTDGWRYIPQHGPSSFHVIQAMHNYLKDSRNSLVVDLLEEWMLDEYAAMERARVEEFESAYASSRQQQCFPQPPHPSLSHSVSNCNIGNDMQHHSFPRPPAGITGGSRGGKPSVAMIIGRYVLLRLLLPRALTPLVTQQNERRIGAGGYGSVTSGFVQRPDSGGDTQLPPVWGQRGSRWRSAKTRGGIAASSSCASGCDTTPHNTHMARRAATAAERMASSSLDGLRVPWRTAVQRIALAVCKREVAIKHIPLNAQGSESGNLPLCHAEVLSMYRLRGHPHIVPLLSFDNTKDEYIIVMPHYTQGSLRLWRQRHYPLGCAVLTLPPGVGDSRKRRPTSATASAITSSTPAPAAAPSTSLFSTCARCLLQVLKGVAFMHDHHIRHGDIKCDNVLITATGPGAARGGMDPPTLPSSVCLCDFGSCDTCDDDDIQNLRDEIMAGEARFLAGRWGVGRGTEAIQPPELMSAKRRYTLFRRIVTAVAPVATVTPATSSLFAFSERAERGSHTASFTGTSAEYLPHRSRGGELMQSTGHQMTQLLRRAELSVDIWACGCLLYEMLTGRMLFGEARLGRLLVLAAADDGEDQYHETTASKTNVAAGPLLGSPRSLQKATVPTTTSVGGDAGSSFTSSVSRKALDDWERRDLEAAVGKRVVDFMSTLLDLDPLQRPSAHEALQHWKMIMVEAGLQV</sequence>
<feature type="compositionally biased region" description="Polar residues" evidence="1">
    <location>
        <begin position="2370"/>
        <end position="2380"/>
    </location>
</feature>
<feature type="region of interest" description="Disordered" evidence="1">
    <location>
        <begin position="502"/>
        <end position="544"/>
    </location>
</feature>
<feature type="region of interest" description="Disordered" evidence="1">
    <location>
        <begin position="1312"/>
        <end position="1337"/>
    </location>
</feature>
<feature type="region of interest" description="Disordered" evidence="1">
    <location>
        <begin position="862"/>
        <end position="896"/>
    </location>
</feature>
<dbReference type="CDD" id="cd00180">
    <property type="entry name" value="PKc"/>
    <property type="match status" value="1"/>
</dbReference>
<keyword evidence="3" id="KW-0418">Kinase</keyword>
<feature type="region of interest" description="Disordered" evidence="1">
    <location>
        <begin position="2159"/>
        <end position="2179"/>
    </location>
</feature>
<accession>A0A640KUA3</accession>
<feature type="region of interest" description="Disordered" evidence="1">
    <location>
        <begin position="2633"/>
        <end position="2659"/>
    </location>
</feature>
<comment type="caution">
    <text evidence="3">The sequence shown here is derived from an EMBL/GenBank/DDBJ whole genome shotgun (WGS) entry which is preliminary data.</text>
</comment>
<dbReference type="Pfam" id="PF00069">
    <property type="entry name" value="Pkinase"/>
    <property type="match status" value="2"/>
</dbReference>
<feature type="region of interest" description="Disordered" evidence="1">
    <location>
        <begin position="211"/>
        <end position="235"/>
    </location>
</feature>
<dbReference type="EMBL" id="BLBS01000057">
    <property type="protein sequence ID" value="GET93340.1"/>
    <property type="molecule type" value="Genomic_DNA"/>
</dbReference>
<dbReference type="PANTHER" id="PTHR44167:SF30">
    <property type="entry name" value="PHOSPHORYLASE KINASE"/>
    <property type="match status" value="1"/>
</dbReference>
<dbReference type="VEuPathDB" id="TriTrypDB:LtaPh_3626900"/>
<dbReference type="GO" id="GO:0004674">
    <property type="term" value="F:protein serine/threonine kinase activity"/>
    <property type="evidence" value="ECO:0007669"/>
    <property type="project" value="TreeGrafter"/>
</dbReference>
<keyword evidence="4" id="KW-1185">Reference proteome</keyword>
<evidence type="ECO:0000313" key="4">
    <source>
        <dbReference type="Proteomes" id="UP000419144"/>
    </source>
</evidence>
<feature type="region of interest" description="Disordered" evidence="1">
    <location>
        <begin position="2242"/>
        <end position="2263"/>
    </location>
</feature>
<name>A0A640KUA3_LEITA</name>
<dbReference type="SUPFAM" id="SSF56112">
    <property type="entry name" value="Protein kinase-like (PK-like)"/>
    <property type="match status" value="1"/>
</dbReference>
<feature type="region of interest" description="Disordered" evidence="1">
    <location>
        <begin position="3071"/>
        <end position="3095"/>
    </location>
</feature>
<feature type="region of interest" description="Disordered" evidence="1">
    <location>
        <begin position="318"/>
        <end position="362"/>
    </location>
</feature>
<dbReference type="PANTHER" id="PTHR44167">
    <property type="entry name" value="OVARIAN-SPECIFIC SERINE/THREONINE-PROTEIN KINASE LOK-RELATED"/>
    <property type="match status" value="1"/>
</dbReference>
<evidence type="ECO:0000256" key="1">
    <source>
        <dbReference type="SAM" id="MobiDB-lite"/>
    </source>
</evidence>
<dbReference type="PROSITE" id="PS50011">
    <property type="entry name" value="PROTEIN_KINASE_DOM"/>
    <property type="match status" value="1"/>
</dbReference>
<feature type="region of interest" description="Disordered" evidence="1">
    <location>
        <begin position="2900"/>
        <end position="2921"/>
    </location>
</feature>
<feature type="region of interest" description="Disordered" evidence="1">
    <location>
        <begin position="160"/>
        <end position="193"/>
    </location>
</feature>
<evidence type="ECO:0000313" key="3">
    <source>
        <dbReference type="EMBL" id="GET93340.1"/>
    </source>
</evidence>
<dbReference type="InterPro" id="IPR008271">
    <property type="entry name" value="Ser/Thr_kinase_AS"/>
</dbReference>
<feature type="region of interest" description="Disordered" evidence="1">
    <location>
        <begin position="3342"/>
        <end position="3371"/>
    </location>
</feature>
<dbReference type="SMART" id="SM00220">
    <property type="entry name" value="S_TKc"/>
    <property type="match status" value="1"/>
</dbReference>
<evidence type="ECO:0000259" key="2">
    <source>
        <dbReference type="PROSITE" id="PS50011"/>
    </source>
</evidence>
<dbReference type="OrthoDB" id="273310at2759"/>
<dbReference type="InterPro" id="IPR011009">
    <property type="entry name" value="Kinase-like_dom_sf"/>
</dbReference>
<feature type="compositionally biased region" description="Low complexity" evidence="1">
    <location>
        <begin position="1043"/>
        <end position="1057"/>
    </location>
</feature>
<dbReference type="Proteomes" id="UP000419144">
    <property type="component" value="Unassembled WGS sequence"/>
</dbReference>
<feature type="region of interest" description="Disordered" evidence="1">
    <location>
        <begin position="2354"/>
        <end position="2396"/>
    </location>
</feature>
<dbReference type="GO" id="GO:0005524">
    <property type="term" value="F:ATP binding"/>
    <property type="evidence" value="ECO:0007669"/>
    <property type="project" value="InterPro"/>
</dbReference>
<feature type="compositionally biased region" description="Low complexity" evidence="1">
    <location>
        <begin position="168"/>
        <end position="193"/>
    </location>
</feature>
<dbReference type="Gene3D" id="1.10.510.10">
    <property type="entry name" value="Transferase(Phosphotransferase) domain 1"/>
    <property type="match status" value="2"/>
</dbReference>
<dbReference type="PROSITE" id="PS00108">
    <property type="entry name" value="PROTEIN_KINASE_ST"/>
    <property type="match status" value="1"/>
</dbReference>
<feature type="compositionally biased region" description="Polar residues" evidence="1">
    <location>
        <begin position="3348"/>
        <end position="3371"/>
    </location>
</feature>
<feature type="region of interest" description="Disordered" evidence="1">
    <location>
        <begin position="2808"/>
        <end position="2827"/>
    </location>
</feature>
<feature type="domain" description="Protein kinase" evidence="2">
    <location>
        <begin position="2880"/>
        <end position="3421"/>
    </location>
</feature>
<feature type="compositionally biased region" description="Low complexity" evidence="1">
    <location>
        <begin position="517"/>
        <end position="541"/>
    </location>
</feature>
<feature type="region of interest" description="Disordered" evidence="1">
    <location>
        <begin position="2711"/>
        <end position="2738"/>
    </location>
</feature>
<dbReference type="InterPro" id="IPR000719">
    <property type="entry name" value="Prot_kinase_dom"/>
</dbReference>
<dbReference type="GO" id="GO:0044773">
    <property type="term" value="P:mitotic DNA damage checkpoint signaling"/>
    <property type="evidence" value="ECO:0007669"/>
    <property type="project" value="TreeGrafter"/>
</dbReference>
<organism evidence="3 4">
    <name type="scientific">Leishmania tarentolae</name>
    <name type="common">Sauroleishmania tarentolae</name>
    <dbReference type="NCBI Taxonomy" id="5689"/>
    <lineage>
        <taxon>Eukaryota</taxon>
        <taxon>Discoba</taxon>
        <taxon>Euglenozoa</taxon>
        <taxon>Kinetoplastea</taxon>
        <taxon>Metakinetoplastina</taxon>
        <taxon>Trypanosomatida</taxon>
        <taxon>Trypanosomatidae</taxon>
        <taxon>Leishmaniinae</taxon>
        <taxon>Leishmania</taxon>
        <taxon>lizard Leishmania</taxon>
    </lineage>
</organism>
<feature type="region of interest" description="Disordered" evidence="1">
    <location>
        <begin position="1022"/>
        <end position="1077"/>
    </location>
</feature>
<feature type="compositionally biased region" description="Low complexity" evidence="1">
    <location>
        <begin position="3079"/>
        <end position="3095"/>
    </location>
</feature>
<feature type="compositionally biased region" description="Low complexity" evidence="1">
    <location>
        <begin position="2242"/>
        <end position="2258"/>
    </location>
</feature>
<feature type="compositionally biased region" description="Polar residues" evidence="1">
    <location>
        <begin position="1059"/>
        <end position="1074"/>
    </location>
</feature>
<feature type="region of interest" description="Disordered" evidence="1">
    <location>
        <begin position="1725"/>
        <end position="1749"/>
    </location>
</feature>
<keyword evidence="3" id="KW-0808">Transferase</keyword>
<proteinExistence type="predicted"/>
<feature type="region of interest" description="Disordered" evidence="1">
    <location>
        <begin position="910"/>
        <end position="943"/>
    </location>
</feature>
<feature type="compositionally biased region" description="Polar residues" evidence="1">
    <location>
        <begin position="214"/>
        <end position="228"/>
    </location>
</feature>
<dbReference type="GO" id="GO:0005634">
    <property type="term" value="C:nucleus"/>
    <property type="evidence" value="ECO:0007669"/>
    <property type="project" value="TreeGrafter"/>
</dbReference>
<gene>
    <name evidence="3" type="ORF">LtaPh_3626900</name>
</gene>
<protein>
    <submittedName>
        <fullName evidence="3">Protein kinase, putative</fullName>
    </submittedName>
</protein>
<reference evidence="3" key="1">
    <citation type="submission" date="2019-11" db="EMBL/GenBank/DDBJ databases">
        <title>Leishmania tarentolae CDS.</title>
        <authorList>
            <person name="Goto Y."/>
            <person name="Yamagishi J."/>
        </authorList>
    </citation>
    <scope>NUCLEOTIDE SEQUENCE [LARGE SCALE GENOMIC DNA]</scope>
    <source>
        <strain evidence="3">Parrot Tar II</strain>
    </source>
</reference>
<feature type="compositionally biased region" description="Low complexity" evidence="1">
    <location>
        <begin position="1726"/>
        <end position="1749"/>
    </location>
</feature>